<gene>
    <name evidence="1" type="ORF">ECIG_03329</name>
</gene>
<reference evidence="1 2" key="1">
    <citation type="submission" date="2010-01" db="EMBL/GenBank/DDBJ databases">
        <title>The Genome Sequence of Escherichia coli M605.</title>
        <authorList>
            <consortium name="The Broad Institute Genome Sequencing Platform"/>
            <consortium name="The Broad Institute Genome Sequencing Center for Infectious Disease"/>
            <person name="Feldgarden M."/>
            <person name="Gordon D.M."/>
            <person name="Johnson J.R."/>
            <person name="Johnston B.D."/>
            <person name="Young S."/>
            <person name="Zeng Q."/>
            <person name="Koehrsen M."/>
            <person name="Alvarado L."/>
            <person name="Berlin A.M."/>
            <person name="Borenstein D."/>
            <person name="Chapman S.B."/>
            <person name="Chen Z."/>
            <person name="Engels R."/>
            <person name="Freedman E."/>
            <person name="Gellesch M."/>
            <person name="Goldberg J."/>
            <person name="Griggs A."/>
            <person name="Gujja S."/>
            <person name="Heilman E.R."/>
            <person name="Heiman D.I."/>
            <person name="Hepburn T.A."/>
            <person name="Howarth C."/>
            <person name="Jen D."/>
            <person name="Larson L."/>
            <person name="Lewis B."/>
            <person name="Mehta T."/>
            <person name="Park D."/>
            <person name="Pearson M."/>
            <person name="Richards J."/>
            <person name="Roberts A."/>
            <person name="Saif S."/>
            <person name="Shea T.D."/>
            <person name="Shenoy N."/>
            <person name="Sisk P."/>
            <person name="Stolte C."/>
            <person name="Sykes S.N."/>
            <person name="Walk T."/>
            <person name="White J."/>
            <person name="Yandava C."/>
            <person name="Haas B."/>
            <person name="Henn M.R."/>
            <person name="Nusbaum C."/>
            <person name="Birren B."/>
        </authorList>
    </citation>
    <scope>NUCLEOTIDE SEQUENCE [LARGE SCALE GENOMIC DNA]</scope>
    <source>
        <strain evidence="1 2">M605</strain>
    </source>
</reference>
<organism evidence="1 2">
    <name type="scientific">Escherichia coli M605</name>
    <dbReference type="NCBI Taxonomy" id="656417"/>
    <lineage>
        <taxon>Bacteria</taxon>
        <taxon>Pseudomonadati</taxon>
        <taxon>Pseudomonadota</taxon>
        <taxon>Gammaproteobacteria</taxon>
        <taxon>Enterobacterales</taxon>
        <taxon>Enterobacteriaceae</taxon>
        <taxon>Escherichia</taxon>
    </lineage>
</organism>
<accession>F4T8J3</accession>
<dbReference type="Pfam" id="PF11985">
    <property type="entry name" value="Phage_Mu_Gp27"/>
    <property type="match status" value="1"/>
</dbReference>
<dbReference type="EMBL" id="GL883932">
    <property type="protein sequence ID" value="EGI13071.1"/>
    <property type="molecule type" value="Genomic_DNA"/>
</dbReference>
<dbReference type="HOGENOM" id="CLU_120444_2_1_6"/>
<dbReference type="InterPro" id="IPR021874">
    <property type="entry name" value="Phage_Mu_Gp27"/>
</dbReference>
<dbReference type="AlphaFoldDB" id="F4T8J3"/>
<dbReference type="Proteomes" id="UP000004710">
    <property type="component" value="Unassembled WGS sequence"/>
</dbReference>
<name>F4T8J3_ECOLX</name>
<sequence length="196" mass="22070">MTGGVMDRKTRGRASKVDLLPENVRKTLHEMLRDKAIPQARILEEINALIEDAGLPDEMKLSRSGLNRYATNVEQVGHNLRQMREMTSALTAELGDKPMGETTKLILEMARSQLFKAMMRQIENPESDVDIDLLKNAMLAAQRLESTAMSSHRREKEIRQAFAEEAANAVSEELRGQDGISEELEQRIRDVLLGKA</sequence>
<protein>
    <submittedName>
        <fullName evidence="1">Protein gp27</fullName>
    </submittedName>
</protein>
<evidence type="ECO:0000313" key="2">
    <source>
        <dbReference type="Proteomes" id="UP000004710"/>
    </source>
</evidence>
<proteinExistence type="predicted"/>
<evidence type="ECO:0000313" key="1">
    <source>
        <dbReference type="EMBL" id="EGI13071.1"/>
    </source>
</evidence>